<dbReference type="AlphaFoldDB" id="A0A7H0LQX7"/>
<proteinExistence type="predicted"/>
<dbReference type="InterPro" id="IPR036388">
    <property type="entry name" value="WH-like_DNA-bd_sf"/>
</dbReference>
<dbReference type="Pfam" id="PF13412">
    <property type="entry name" value="HTH_24"/>
    <property type="match status" value="1"/>
</dbReference>
<accession>A0A7H0LQX7</accession>
<dbReference type="SUPFAM" id="SSF46785">
    <property type="entry name" value="Winged helix' DNA-binding domain"/>
    <property type="match status" value="1"/>
</dbReference>
<evidence type="ECO:0000313" key="1">
    <source>
        <dbReference type="EMBL" id="QNQ12080.1"/>
    </source>
</evidence>
<sequence length="90" mass="9920">MAALDLLGRRGCLRVLWELRGDTHLTFRALSAASALPPATLNTRLKELRAAGIVEAEGAYRLTASGRDLLTALEPLLLWSEQWAQDRHAI</sequence>
<evidence type="ECO:0000313" key="2">
    <source>
        <dbReference type="Proteomes" id="UP000516148"/>
    </source>
</evidence>
<dbReference type="KEGG" id="spap:H3Z74_17045"/>
<dbReference type="Gene3D" id="1.10.10.10">
    <property type="entry name" value="Winged helix-like DNA-binding domain superfamily/Winged helix DNA-binding domain"/>
    <property type="match status" value="1"/>
</dbReference>
<organism evidence="1 2">
    <name type="scientific">Sphingomonas alpina</name>
    <dbReference type="NCBI Taxonomy" id="653931"/>
    <lineage>
        <taxon>Bacteria</taxon>
        <taxon>Pseudomonadati</taxon>
        <taxon>Pseudomonadota</taxon>
        <taxon>Alphaproteobacteria</taxon>
        <taxon>Sphingomonadales</taxon>
        <taxon>Sphingomonadaceae</taxon>
        <taxon>Sphingomonas</taxon>
    </lineage>
</organism>
<keyword evidence="2" id="KW-1185">Reference proteome</keyword>
<gene>
    <name evidence="1" type="ORF">H3Z74_17045</name>
</gene>
<name>A0A7H0LQX7_9SPHN</name>
<dbReference type="InterPro" id="IPR036390">
    <property type="entry name" value="WH_DNA-bd_sf"/>
</dbReference>
<dbReference type="Proteomes" id="UP000516148">
    <property type="component" value="Chromosome"/>
</dbReference>
<dbReference type="PANTHER" id="PTHR33204:SF37">
    <property type="entry name" value="HTH-TYPE TRANSCRIPTIONAL REGULATOR YODB"/>
    <property type="match status" value="1"/>
</dbReference>
<dbReference type="EMBL" id="CP061038">
    <property type="protein sequence ID" value="QNQ12080.1"/>
    <property type="molecule type" value="Genomic_DNA"/>
</dbReference>
<protein>
    <submittedName>
        <fullName evidence="1">Winged helix-turn-helix transcriptional regulator</fullName>
    </submittedName>
</protein>
<reference evidence="1 2" key="1">
    <citation type="submission" date="2020-09" db="EMBL/GenBank/DDBJ databases">
        <title>Sphingomonas sp., a new species isolated from pork steak.</title>
        <authorList>
            <person name="Heidler von Heilborn D."/>
        </authorList>
    </citation>
    <scope>NUCLEOTIDE SEQUENCE [LARGE SCALE GENOMIC DNA]</scope>
    <source>
        <strain evidence="2">S8-3T</strain>
    </source>
</reference>
<dbReference type="PANTHER" id="PTHR33204">
    <property type="entry name" value="TRANSCRIPTIONAL REGULATOR, MARR FAMILY"/>
    <property type="match status" value="1"/>
</dbReference>